<keyword evidence="10" id="KW-1185">Reference proteome</keyword>
<evidence type="ECO:0000256" key="2">
    <source>
        <dbReference type="ARBA" id="ARBA00022475"/>
    </source>
</evidence>
<dbReference type="Gene3D" id="3.40.50.300">
    <property type="entry name" value="P-loop containing nucleotide triphosphate hydrolases"/>
    <property type="match status" value="1"/>
</dbReference>
<dbReference type="GO" id="GO:0005524">
    <property type="term" value="F:ATP binding"/>
    <property type="evidence" value="ECO:0007669"/>
    <property type="project" value="UniProtKB-KW"/>
</dbReference>
<protein>
    <submittedName>
        <fullName evidence="9">D-methionine transport system ATP-binding protein</fullName>
    </submittedName>
</protein>
<dbReference type="CDD" id="cd03258">
    <property type="entry name" value="ABC_MetN_methionine_transporter"/>
    <property type="match status" value="1"/>
</dbReference>
<evidence type="ECO:0000313" key="9">
    <source>
        <dbReference type="EMBL" id="MBP1082038.1"/>
    </source>
</evidence>
<dbReference type="InterPro" id="IPR045865">
    <property type="entry name" value="ACT-like_dom_sf"/>
</dbReference>
<keyword evidence="4 9" id="KW-0067">ATP-binding</keyword>
<accession>A0ABS4CWS3</accession>
<dbReference type="InterPro" id="IPR018449">
    <property type="entry name" value="NIL_domain"/>
</dbReference>
<dbReference type="InterPro" id="IPR003439">
    <property type="entry name" value="ABC_transporter-like_ATP-bd"/>
</dbReference>
<dbReference type="PANTHER" id="PTHR43166:SF30">
    <property type="entry name" value="METHIONINE IMPORT ATP-BINDING PROTEIN METN"/>
    <property type="match status" value="1"/>
</dbReference>
<keyword evidence="5" id="KW-1278">Translocase</keyword>
<dbReference type="SUPFAM" id="SSF55021">
    <property type="entry name" value="ACT-like"/>
    <property type="match status" value="1"/>
</dbReference>
<dbReference type="Pfam" id="PF09383">
    <property type="entry name" value="NIL"/>
    <property type="match status" value="1"/>
</dbReference>
<evidence type="ECO:0000313" key="10">
    <source>
        <dbReference type="Proteomes" id="UP000674416"/>
    </source>
</evidence>
<evidence type="ECO:0000256" key="7">
    <source>
        <dbReference type="ARBA" id="ARBA00023136"/>
    </source>
</evidence>
<evidence type="ECO:0000256" key="4">
    <source>
        <dbReference type="ARBA" id="ARBA00022840"/>
    </source>
</evidence>
<keyword evidence="1" id="KW-0813">Transport</keyword>
<feature type="domain" description="ABC transporter" evidence="8">
    <location>
        <begin position="7"/>
        <end position="246"/>
    </location>
</feature>
<dbReference type="SMART" id="SM00930">
    <property type="entry name" value="NIL"/>
    <property type="match status" value="1"/>
</dbReference>
<comment type="caution">
    <text evidence="9">The sequence shown here is derived from an EMBL/GenBank/DDBJ whole genome shotgun (WGS) entry which is preliminary data.</text>
</comment>
<organism evidence="9 10">
    <name type="scientific">Bacillus capparidis</name>
    <dbReference type="NCBI Taxonomy" id="1840411"/>
    <lineage>
        <taxon>Bacteria</taxon>
        <taxon>Bacillati</taxon>
        <taxon>Bacillota</taxon>
        <taxon>Bacilli</taxon>
        <taxon>Bacillales</taxon>
        <taxon>Bacillaceae</taxon>
        <taxon>Bacillus</taxon>
    </lineage>
</organism>
<evidence type="ECO:0000256" key="1">
    <source>
        <dbReference type="ARBA" id="ARBA00022448"/>
    </source>
</evidence>
<dbReference type="PROSITE" id="PS50893">
    <property type="entry name" value="ABC_TRANSPORTER_2"/>
    <property type="match status" value="1"/>
</dbReference>
<keyword evidence="2" id="KW-1003">Cell membrane</keyword>
<keyword evidence="7" id="KW-0472">Membrane</keyword>
<reference evidence="9 10" key="1">
    <citation type="submission" date="2021-01" db="EMBL/GenBank/DDBJ databases">
        <title>Genomic Encyclopedia of Type Strains, Phase IV (KMG-IV): sequencing the most valuable type-strain genomes for metagenomic binning, comparative biology and taxonomic classification.</title>
        <authorList>
            <person name="Goeker M."/>
        </authorList>
    </citation>
    <scope>NUCLEOTIDE SEQUENCE [LARGE SCALE GENOMIC DNA]</scope>
    <source>
        <strain evidence="9 10">DSM 103394</strain>
    </source>
</reference>
<proteinExistence type="predicted"/>
<dbReference type="InterPro" id="IPR027417">
    <property type="entry name" value="P-loop_NTPase"/>
</dbReference>
<name>A0ABS4CWS3_9BACI</name>
<sequence>MSASEIIRMEHVVKVFTDGKKEHPVLKGVNLSIEKGDIFGIIGYSGAGKSTLVRCFNGIEKPTEGNVFCEGRNIVGLKAKELRAVRRKIGMIFQQFNLMPSRTVFDNIALPLKHSGLTKKEINERITELLQLVALPDKRNAYPSQLSGGQKQRVAIARALVNRPKILLCDEATSALDPKTTKSILYLLKKLNKELGLTIVVITHEMSVVREICQKVAVLDKGEILEEGDVYSVFSNPQQELTQSFIETTSTLGSVENLIKTKSPVVQLQPGQLLLKMSYTSNSVSEPLISYISRAYNVDANIVFGDIQILSDNPLGGLIVILSGQKPDIDHALQYLKKRHFAIEVLKNHG</sequence>
<evidence type="ECO:0000256" key="6">
    <source>
        <dbReference type="ARBA" id="ARBA00022970"/>
    </source>
</evidence>
<dbReference type="InterPro" id="IPR050086">
    <property type="entry name" value="MetN_ABC_transporter-like"/>
</dbReference>
<dbReference type="InterPro" id="IPR017871">
    <property type="entry name" value="ABC_transporter-like_CS"/>
</dbReference>
<keyword evidence="3" id="KW-0547">Nucleotide-binding</keyword>
<dbReference type="PANTHER" id="PTHR43166">
    <property type="entry name" value="AMINO ACID IMPORT ATP-BINDING PROTEIN"/>
    <property type="match status" value="1"/>
</dbReference>
<dbReference type="InterPro" id="IPR041701">
    <property type="entry name" value="MetN_ABC"/>
</dbReference>
<evidence type="ECO:0000256" key="5">
    <source>
        <dbReference type="ARBA" id="ARBA00022967"/>
    </source>
</evidence>
<dbReference type="SMART" id="SM00382">
    <property type="entry name" value="AAA"/>
    <property type="match status" value="1"/>
</dbReference>
<keyword evidence="6" id="KW-0029">Amino-acid transport</keyword>
<evidence type="ECO:0000256" key="3">
    <source>
        <dbReference type="ARBA" id="ARBA00022741"/>
    </source>
</evidence>
<dbReference type="InterPro" id="IPR003593">
    <property type="entry name" value="AAA+_ATPase"/>
</dbReference>
<dbReference type="Proteomes" id="UP000674416">
    <property type="component" value="Unassembled WGS sequence"/>
</dbReference>
<gene>
    <name evidence="9" type="ORF">JOC74_002531</name>
</gene>
<dbReference type="PROSITE" id="PS00211">
    <property type="entry name" value="ABC_TRANSPORTER_1"/>
    <property type="match status" value="1"/>
</dbReference>
<evidence type="ECO:0000259" key="8">
    <source>
        <dbReference type="PROSITE" id="PS50893"/>
    </source>
</evidence>
<dbReference type="EMBL" id="JAFDST010000002">
    <property type="protein sequence ID" value="MBP1082038.1"/>
    <property type="molecule type" value="Genomic_DNA"/>
</dbReference>
<dbReference type="Gene3D" id="3.30.70.260">
    <property type="match status" value="1"/>
</dbReference>
<dbReference type="SUPFAM" id="SSF52540">
    <property type="entry name" value="P-loop containing nucleoside triphosphate hydrolases"/>
    <property type="match status" value="1"/>
</dbReference>
<dbReference type="Pfam" id="PF00005">
    <property type="entry name" value="ABC_tran"/>
    <property type="match status" value="1"/>
</dbReference>